<dbReference type="STRING" id="1232681.ADIS_1994"/>
<dbReference type="GO" id="GO:0009279">
    <property type="term" value="C:cell outer membrane"/>
    <property type="evidence" value="ECO:0007669"/>
    <property type="project" value="UniProtKB-SubCell"/>
</dbReference>
<dbReference type="EMBL" id="AQHR01000054">
    <property type="protein sequence ID" value="EON77464.1"/>
    <property type="molecule type" value="Genomic_DNA"/>
</dbReference>
<accession>R7ZTY5</accession>
<keyword evidence="5" id="KW-0998">Cell outer membrane</keyword>
<sequence length="442" mass="49865">MKNIVYQLLIIFALGWACNVVDQEPLDAVSNEQLFVRPSDADAAIIGAYRQLAELGFNYVVFPELPTKNTVGTALNRQFEQMNNLLFLDDNPWYETYWNQHFVLINRVNVVIARVPEIPGMDEQRRNQVLGEARFLRAFTYFNLVRNYGDVPLITTPTVSPDIPSLQVSRDPVAQVYAQIVEDLNFAKANLPESFPTALATKARATKNAAFALGTRIYLFRKEYAQAIQDANRVTGSKGSTLTIPYQSLFSNKNSDESIMEINYDPQVQNNLATNFLPGSLGGNRVIEVNPDIYKAYESGDVRKEATFGFANNGNYMRKYFRTSSRDDNVILFRLAEVLLSKAEALAETSYPNQEAVDLLNEVRRRAGLAPIAPANLADFRTALYKERRLELCFEGHEWFDLVRTDRLASVMGITDRNKAILPVPAGEILRNPNLLPQNPGY</sequence>
<dbReference type="CDD" id="cd08977">
    <property type="entry name" value="SusD"/>
    <property type="match status" value="1"/>
</dbReference>
<evidence type="ECO:0008006" key="10">
    <source>
        <dbReference type="Google" id="ProtNLM"/>
    </source>
</evidence>
<evidence type="ECO:0000256" key="2">
    <source>
        <dbReference type="ARBA" id="ARBA00006275"/>
    </source>
</evidence>
<dbReference type="RefSeq" id="WP_010854132.1">
    <property type="nucleotide sequence ID" value="NZ_AQHR01000054.1"/>
</dbReference>
<comment type="caution">
    <text evidence="8">The sequence shown here is derived from an EMBL/GenBank/DDBJ whole genome shotgun (WGS) entry which is preliminary data.</text>
</comment>
<dbReference type="InterPro" id="IPR012944">
    <property type="entry name" value="SusD_RagB_dom"/>
</dbReference>
<protein>
    <recommendedName>
        <fullName evidence="10">RagB/SusD family nutrient uptake outer membrane protein</fullName>
    </recommendedName>
</protein>
<evidence type="ECO:0000259" key="6">
    <source>
        <dbReference type="Pfam" id="PF07980"/>
    </source>
</evidence>
<evidence type="ECO:0000256" key="5">
    <source>
        <dbReference type="ARBA" id="ARBA00023237"/>
    </source>
</evidence>
<comment type="subcellular location">
    <subcellularLocation>
        <location evidence="1">Cell outer membrane</location>
    </subcellularLocation>
</comment>
<gene>
    <name evidence="8" type="ORF">ADIS_1994</name>
</gene>
<dbReference type="AlphaFoldDB" id="R7ZTY5"/>
<feature type="domain" description="SusD-like N-terminal" evidence="7">
    <location>
        <begin position="90"/>
        <end position="219"/>
    </location>
</feature>
<dbReference type="InterPro" id="IPR033985">
    <property type="entry name" value="SusD-like_N"/>
</dbReference>
<evidence type="ECO:0000256" key="4">
    <source>
        <dbReference type="ARBA" id="ARBA00023136"/>
    </source>
</evidence>
<dbReference type="Gene3D" id="1.25.40.390">
    <property type="match status" value="1"/>
</dbReference>
<proteinExistence type="inferred from homology"/>
<evidence type="ECO:0000256" key="1">
    <source>
        <dbReference type="ARBA" id="ARBA00004442"/>
    </source>
</evidence>
<evidence type="ECO:0000313" key="9">
    <source>
        <dbReference type="Proteomes" id="UP000013909"/>
    </source>
</evidence>
<evidence type="ECO:0000259" key="7">
    <source>
        <dbReference type="Pfam" id="PF14322"/>
    </source>
</evidence>
<evidence type="ECO:0000313" key="8">
    <source>
        <dbReference type="EMBL" id="EON77464.1"/>
    </source>
</evidence>
<dbReference type="Pfam" id="PF14322">
    <property type="entry name" value="SusD-like_3"/>
    <property type="match status" value="1"/>
</dbReference>
<dbReference type="OrthoDB" id="691907at2"/>
<reference evidence="8 9" key="1">
    <citation type="submission" date="2013-02" db="EMBL/GenBank/DDBJ databases">
        <title>A novel strain isolated from Lonar lake, Maharashtra, India.</title>
        <authorList>
            <person name="Singh A."/>
        </authorList>
    </citation>
    <scope>NUCLEOTIDE SEQUENCE [LARGE SCALE GENOMIC DNA]</scope>
    <source>
        <strain evidence="8 9">AK24</strain>
    </source>
</reference>
<organism evidence="8 9">
    <name type="scientific">Lunatimonas lonarensis</name>
    <dbReference type="NCBI Taxonomy" id="1232681"/>
    <lineage>
        <taxon>Bacteria</taxon>
        <taxon>Pseudomonadati</taxon>
        <taxon>Bacteroidota</taxon>
        <taxon>Cytophagia</taxon>
        <taxon>Cytophagales</taxon>
        <taxon>Cyclobacteriaceae</taxon>
    </lineage>
</organism>
<keyword evidence="3" id="KW-0732">Signal</keyword>
<dbReference type="SUPFAM" id="SSF48452">
    <property type="entry name" value="TPR-like"/>
    <property type="match status" value="1"/>
</dbReference>
<evidence type="ECO:0000256" key="3">
    <source>
        <dbReference type="ARBA" id="ARBA00022729"/>
    </source>
</evidence>
<name>R7ZTY5_9BACT</name>
<feature type="domain" description="RagB/SusD" evidence="6">
    <location>
        <begin position="311"/>
        <end position="407"/>
    </location>
</feature>
<keyword evidence="9" id="KW-1185">Reference proteome</keyword>
<dbReference type="InterPro" id="IPR011990">
    <property type="entry name" value="TPR-like_helical_dom_sf"/>
</dbReference>
<dbReference type="Pfam" id="PF07980">
    <property type="entry name" value="SusD_RagB"/>
    <property type="match status" value="1"/>
</dbReference>
<dbReference type="Proteomes" id="UP000013909">
    <property type="component" value="Unassembled WGS sequence"/>
</dbReference>
<comment type="similarity">
    <text evidence="2">Belongs to the SusD family.</text>
</comment>
<keyword evidence="4" id="KW-0472">Membrane</keyword>